<reference evidence="2 3" key="2">
    <citation type="submission" date="2018-12" db="EMBL/GenBank/DDBJ databases">
        <title>Whole-genome sequences of fifteen clinical Streptococcus suis strains isolated from pigs between 2006 and 2018.</title>
        <authorList>
            <person name="Stevens M.J.A."/>
            <person name="Cernela N."/>
            <person name="Spoerry Serrano N."/>
            <person name="Schmitt S."/>
            <person name="Schrenzel J."/>
            <person name="Stephan R."/>
        </authorList>
    </citation>
    <scope>NUCLEOTIDE SEQUENCE [LARGE SCALE GENOMIC DNA]</scope>
    <source>
        <strain evidence="2 3">PP422</strain>
    </source>
</reference>
<dbReference type="AlphaFoldDB" id="A0A426TG28"/>
<name>A0A426TG28_STRSU</name>
<dbReference type="RefSeq" id="WP_105122884.1">
    <property type="nucleotide sequence ID" value="NZ_POIP01000471.1"/>
</dbReference>
<sequence>MLTENQLQDIFEIAEILSNSDRDLFAQLKEAVFATDPNHILNMFESYLSAEEFDQFLDQVTESEKDNLWLILVTLLTKQDYIFPCDIEVDLTDFINGFDQLKQVRAAGILLKLDPDGLNPGANLAQWLVTINTKFEAEGLAAGLLSITEDKFYVFFNQIEKVARLQQLAQGLDIVIA</sequence>
<dbReference type="Pfam" id="PF20335">
    <property type="entry name" value="DUF6630"/>
    <property type="match status" value="1"/>
</dbReference>
<protein>
    <recommendedName>
        <fullName evidence="1">DUF6630 domain-containing protein</fullName>
    </recommendedName>
</protein>
<evidence type="ECO:0000313" key="3">
    <source>
        <dbReference type="Proteomes" id="UP000274117"/>
    </source>
</evidence>
<evidence type="ECO:0000259" key="1">
    <source>
        <dbReference type="Pfam" id="PF20335"/>
    </source>
</evidence>
<dbReference type="OrthoDB" id="2221022at2"/>
<proteinExistence type="predicted"/>
<comment type="caution">
    <text evidence="2">The sequence shown here is derived from an EMBL/GenBank/DDBJ whole genome shotgun (WGS) entry which is preliminary data.</text>
</comment>
<dbReference type="Proteomes" id="UP000274117">
    <property type="component" value="Unassembled WGS sequence"/>
</dbReference>
<gene>
    <name evidence="2" type="ORF">EI998_03505</name>
</gene>
<reference evidence="2 3" key="1">
    <citation type="submission" date="2018-11" db="EMBL/GenBank/DDBJ databases">
        <authorList>
            <person name="Stevens M.J."/>
            <person name="Cernela N."/>
            <person name="Spoerry Serrano N."/>
            <person name="Schmitt S."/>
            <person name="Schrenzel J."/>
            <person name="Stephan R."/>
        </authorList>
    </citation>
    <scope>NUCLEOTIDE SEQUENCE [LARGE SCALE GENOMIC DNA]</scope>
    <source>
        <strain evidence="2 3">PP422</strain>
    </source>
</reference>
<organism evidence="2 3">
    <name type="scientific">Streptococcus suis</name>
    <dbReference type="NCBI Taxonomy" id="1307"/>
    <lineage>
        <taxon>Bacteria</taxon>
        <taxon>Bacillati</taxon>
        <taxon>Bacillota</taxon>
        <taxon>Bacilli</taxon>
        <taxon>Lactobacillales</taxon>
        <taxon>Streptococcaceae</taxon>
        <taxon>Streptococcus</taxon>
    </lineage>
</organism>
<dbReference type="InterPro" id="IPR046582">
    <property type="entry name" value="DUF6630"/>
</dbReference>
<evidence type="ECO:0000313" key="2">
    <source>
        <dbReference type="EMBL" id="RRR53818.1"/>
    </source>
</evidence>
<accession>A0A426TG28</accession>
<feature type="domain" description="DUF6630" evidence="1">
    <location>
        <begin position="10"/>
        <end position="175"/>
    </location>
</feature>
<dbReference type="EMBL" id="RSDO01000005">
    <property type="protein sequence ID" value="RRR53818.1"/>
    <property type="molecule type" value="Genomic_DNA"/>
</dbReference>